<accession>A0A8H7DH70</accession>
<dbReference type="AlphaFoldDB" id="A0A8H7DH70"/>
<dbReference type="EMBL" id="JACAZI010000001">
    <property type="protein sequence ID" value="KAF7372103.1"/>
    <property type="molecule type" value="Genomic_DNA"/>
</dbReference>
<sequence length="337" mass="37159">MSSSRASTPPRDDDDDPLSDVFGAMAQSSPIAPPRADKRPHSSLDNGEENNDNNDGSTSPTPLTVNGNISAAATRYTERKRLKPDQKVEVDTFLYDSASVREVKLLVNLMVVQNQIEKIITATAPWQPSPDLLKNIQNYAAAVLLSSKIRTYKGAGPTNIIIEILKQHRFDLPAGIEHNPADFSKVIGAAQEALTQKRSKFKKLIIHSLKPHNHKSVENAAKADQLNIFQLTTLFVDGTRCSVNVPVCARVALMRKVYLKEPGQKFWDIVDENLVKIRKRAGGDSKQIIRAFRHILNADQNSHGVKDYALDDETVDGFQQEVDDVIDANLADAASTA</sequence>
<feature type="region of interest" description="Disordered" evidence="1">
    <location>
        <begin position="1"/>
        <end position="67"/>
    </location>
</feature>
<dbReference type="OrthoDB" id="3236341at2759"/>
<reference evidence="2" key="1">
    <citation type="submission" date="2020-05" db="EMBL/GenBank/DDBJ databases">
        <title>Mycena genomes resolve the evolution of fungal bioluminescence.</title>
        <authorList>
            <person name="Tsai I.J."/>
        </authorList>
    </citation>
    <scope>NUCLEOTIDE SEQUENCE</scope>
    <source>
        <strain evidence="2">CCC161011</strain>
    </source>
</reference>
<evidence type="ECO:0000313" key="2">
    <source>
        <dbReference type="EMBL" id="KAF7372103.1"/>
    </source>
</evidence>
<organism evidence="2 3">
    <name type="scientific">Mycena venus</name>
    <dbReference type="NCBI Taxonomy" id="2733690"/>
    <lineage>
        <taxon>Eukaryota</taxon>
        <taxon>Fungi</taxon>
        <taxon>Dikarya</taxon>
        <taxon>Basidiomycota</taxon>
        <taxon>Agaricomycotina</taxon>
        <taxon>Agaricomycetes</taxon>
        <taxon>Agaricomycetidae</taxon>
        <taxon>Agaricales</taxon>
        <taxon>Marasmiineae</taxon>
        <taxon>Mycenaceae</taxon>
        <taxon>Mycena</taxon>
    </lineage>
</organism>
<protein>
    <submittedName>
        <fullName evidence="2">Uncharacterized protein</fullName>
    </submittedName>
</protein>
<keyword evidence="3" id="KW-1185">Reference proteome</keyword>
<evidence type="ECO:0000256" key="1">
    <source>
        <dbReference type="SAM" id="MobiDB-lite"/>
    </source>
</evidence>
<gene>
    <name evidence="2" type="ORF">MVEN_00069000</name>
</gene>
<name>A0A8H7DH70_9AGAR</name>
<dbReference type="Proteomes" id="UP000620124">
    <property type="component" value="Unassembled WGS sequence"/>
</dbReference>
<feature type="compositionally biased region" description="Polar residues" evidence="1">
    <location>
        <begin position="57"/>
        <end position="67"/>
    </location>
</feature>
<evidence type="ECO:0000313" key="3">
    <source>
        <dbReference type="Proteomes" id="UP000620124"/>
    </source>
</evidence>
<comment type="caution">
    <text evidence="2">The sequence shown here is derived from an EMBL/GenBank/DDBJ whole genome shotgun (WGS) entry which is preliminary data.</text>
</comment>
<proteinExistence type="predicted"/>